<dbReference type="EMBL" id="WQLB01000030">
    <property type="protein sequence ID" value="MVN88532.1"/>
    <property type="molecule type" value="Genomic_DNA"/>
</dbReference>
<reference evidence="1 2" key="1">
    <citation type="submission" date="2019-12" db="EMBL/GenBank/DDBJ databases">
        <title>Deinococcus sp. HMF7620 Genome sequencing and assembly.</title>
        <authorList>
            <person name="Kang H."/>
            <person name="Kim H."/>
            <person name="Joh K."/>
        </authorList>
    </citation>
    <scope>NUCLEOTIDE SEQUENCE [LARGE SCALE GENOMIC DNA]</scope>
    <source>
        <strain evidence="1 2">HMF7620</strain>
    </source>
</reference>
<dbReference type="RefSeq" id="WP_157460592.1">
    <property type="nucleotide sequence ID" value="NZ_WQLB01000030.1"/>
</dbReference>
<protein>
    <submittedName>
        <fullName evidence="1">Uncharacterized protein</fullName>
    </submittedName>
</protein>
<accession>A0A7C9HTH4</accession>
<keyword evidence="2" id="KW-1185">Reference proteome</keyword>
<organism evidence="1 2">
    <name type="scientific">Deinococcus arboris</name>
    <dbReference type="NCBI Taxonomy" id="2682977"/>
    <lineage>
        <taxon>Bacteria</taxon>
        <taxon>Thermotogati</taxon>
        <taxon>Deinococcota</taxon>
        <taxon>Deinococci</taxon>
        <taxon>Deinococcales</taxon>
        <taxon>Deinococcaceae</taxon>
        <taxon>Deinococcus</taxon>
    </lineage>
</organism>
<gene>
    <name evidence="1" type="ORF">GO986_17475</name>
</gene>
<name>A0A7C9HTH4_9DEIO</name>
<evidence type="ECO:0000313" key="1">
    <source>
        <dbReference type="EMBL" id="MVN88532.1"/>
    </source>
</evidence>
<proteinExistence type="predicted"/>
<dbReference type="Proteomes" id="UP000483286">
    <property type="component" value="Unassembled WGS sequence"/>
</dbReference>
<comment type="caution">
    <text evidence="1">The sequence shown here is derived from an EMBL/GenBank/DDBJ whole genome shotgun (WGS) entry which is preliminary data.</text>
</comment>
<sequence length="109" mass="11829">MCHSLTPVVQHAPRRKVMRCSCGALHVVWDSLNLSLNDEEFRDLHALAQAPDGGSLGQWHAHHSAAHVGLWYGPLGTTLSLDDWQAFAALLQAAQVPASAPSRPLYALN</sequence>
<evidence type="ECO:0000313" key="2">
    <source>
        <dbReference type="Proteomes" id="UP000483286"/>
    </source>
</evidence>
<dbReference type="AlphaFoldDB" id="A0A7C9HTH4"/>